<feature type="compositionally biased region" description="Low complexity" evidence="1">
    <location>
        <begin position="40"/>
        <end position="73"/>
    </location>
</feature>
<evidence type="ECO:0000256" key="1">
    <source>
        <dbReference type="SAM" id="MobiDB-lite"/>
    </source>
</evidence>
<organism evidence="2 3">
    <name type="scientific">Luteococcus peritonei</name>
    <dbReference type="NCBI Taxonomy" id="88874"/>
    <lineage>
        <taxon>Bacteria</taxon>
        <taxon>Bacillati</taxon>
        <taxon>Actinomycetota</taxon>
        <taxon>Actinomycetes</taxon>
        <taxon>Propionibacteriales</taxon>
        <taxon>Propionibacteriaceae</taxon>
        <taxon>Luteococcus</taxon>
    </lineage>
</organism>
<accession>A0ABW4RUD0</accession>
<evidence type="ECO:0000313" key="2">
    <source>
        <dbReference type="EMBL" id="MFD1889918.1"/>
    </source>
</evidence>
<keyword evidence="3" id="KW-1185">Reference proteome</keyword>
<dbReference type="Pfam" id="PF11272">
    <property type="entry name" value="DUF3072"/>
    <property type="match status" value="1"/>
</dbReference>
<comment type="caution">
    <text evidence="2">The sequence shown here is derived from an EMBL/GenBank/DDBJ whole genome shotgun (WGS) entry which is preliminary data.</text>
</comment>
<dbReference type="EMBL" id="JBHUFZ010000016">
    <property type="protein sequence ID" value="MFD1889918.1"/>
    <property type="molecule type" value="Genomic_DNA"/>
</dbReference>
<protein>
    <submittedName>
        <fullName evidence="2">DUF3072 domain-containing protein</fullName>
    </submittedName>
</protein>
<dbReference type="RefSeq" id="WP_343872845.1">
    <property type="nucleotide sequence ID" value="NZ_BAAAIX010000013.1"/>
</dbReference>
<feature type="region of interest" description="Disordered" evidence="1">
    <location>
        <begin position="1"/>
        <end position="145"/>
    </location>
</feature>
<feature type="compositionally biased region" description="Low complexity" evidence="1">
    <location>
        <begin position="1"/>
        <end position="28"/>
    </location>
</feature>
<proteinExistence type="predicted"/>
<dbReference type="InterPro" id="IPR021425">
    <property type="entry name" value="DUF3072"/>
</dbReference>
<sequence length="145" mass="14963">MTQNIQPEQPAVDPQQAVQALDADQGVAPGTDAVGRPSTGVPAPVQQNPQQADPAQPAGTGQQAAASQGRAQGEVIGQGAPGENSSQIKDPEQWATGDEPMTDSQRSYLDSLAKQAGETLPGNLTKAQASEQIDRLQQATGRAQN</sequence>
<evidence type="ECO:0000313" key="3">
    <source>
        <dbReference type="Proteomes" id="UP001597326"/>
    </source>
</evidence>
<gene>
    <name evidence="2" type="ORF">ACFSCS_06905</name>
</gene>
<feature type="compositionally biased region" description="Polar residues" evidence="1">
    <location>
        <begin position="125"/>
        <end position="145"/>
    </location>
</feature>
<reference evidence="3" key="1">
    <citation type="journal article" date="2019" name="Int. J. Syst. Evol. Microbiol.">
        <title>The Global Catalogue of Microorganisms (GCM) 10K type strain sequencing project: providing services to taxonomists for standard genome sequencing and annotation.</title>
        <authorList>
            <consortium name="The Broad Institute Genomics Platform"/>
            <consortium name="The Broad Institute Genome Sequencing Center for Infectious Disease"/>
            <person name="Wu L."/>
            <person name="Ma J."/>
        </authorList>
    </citation>
    <scope>NUCLEOTIDE SEQUENCE [LARGE SCALE GENOMIC DNA]</scope>
    <source>
        <strain evidence="3">CAIM 431</strain>
    </source>
</reference>
<name>A0ABW4RUD0_9ACTN</name>
<dbReference type="Proteomes" id="UP001597326">
    <property type="component" value="Unassembled WGS sequence"/>
</dbReference>